<evidence type="ECO:0000313" key="4">
    <source>
        <dbReference type="Proteomes" id="UP000192927"/>
    </source>
</evidence>
<comment type="subunit">
    <text evidence="1">Component of the NuA4 histone acetyltransferase complex.</text>
</comment>
<proteinExistence type="predicted"/>
<reference evidence="4" key="1">
    <citation type="submission" date="2017-03" db="EMBL/GenBank/DDBJ databases">
        <authorList>
            <person name="Sharma R."/>
            <person name="Thines M."/>
        </authorList>
    </citation>
    <scope>NUCLEOTIDE SEQUENCE [LARGE SCALE GENOMIC DNA]</scope>
</reference>
<organism evidence="3 4">
    <name type="scientific">Lasallia pustulata</name>
    <dbReference type="NCBI Taxonomy" id="136370"/>
    <lineage>
        <taxon>Eukaryota</taxon>
        <taxon>Fungi</taxon>
        <taxon>Dikarya</taxon>
        <taxon>Ascomycota</taxon>
        <taxon>Pezizomycotina</taxon>
        <taxon>Lecanoromycetes</taxon>
        <taxon>OSLEUM clade</taxon>
        <taxon>Umbilicariomycetidae</taxon>
        <taxon>Umbilicariales</taxon>
        <taxon>Umbilicariaceae</taxon>
        <taxon>Lasallia</taxon>
    </lineage>
</organism>
<feature type="region of interest" description="Disordered" evidence="2">
    <location>
        <begin position="1"/>
        <end position="20"/>
    </location>
</feature>
<evidence type="ECO:0000256" key="1">
    <source>
        <dbReference type="ARBA" id="ARBA00011353"/>
    </source>
</evidence>
<evidence type="ECO:0000256" key="2">
    <source>
        <dbReference type="SAM" id="MobiDB-lite"/>
    </source>
</evidence>
<evidence type="ECO:0000313" key="3">
    <source>
        <dbReference type="EMBL" id="SLM36198.1"/>
    </source>
</evidence>
<dbReference type="SUPFAM" id="SSF54160">
    <property type="entry name" value="Chromo domain-like"/>
    <property type="match status" value="1"/>
</dbReference>
<feature type="region of interest" description="Disordered" evidence="2">
    <location>
        <begin position="35"/>
        <end position="57"/>
    </location>
</feature>
<name>A0A1W5CZ95_9LECA</name>
<dbReference type="Proteomes" id="UP000192927">
    <property type="component" value="Unassembled WGS sequence"/>
</dbReference>
<feature type="compositionally biased region" description="Basic and acidic residues" evidence="2">
    <location>
        <begin position="10"/>
        <end position="20"/>
    </location>
</feature>
<accession>A0A1W5CZ95</accession>
<dbReference type="EMBL" id="FWEW01000954">
    <property type="protein sequence ID" value="SLM36198.1"/>
    <property type="molecule type" value="Genomic_DNA"/>
</dbReference>
<sequence length="117" mass="13764">MKKNAAKSQETIKQHAEKHRKEITYETMKVHNVFHSNLPHKDPGDPLPGQIQEPPGPIVTADGEEWDLADILNSRWHYSRLQYRCAWVDEKTRDLEWYYTDGGEFDNSQDIVKDFHD</sequence>
<keyword evidence="4" id="KW-1185">Reference proteome</keyword>
<dbReference type="InterPro" id="IPR016197">
    <property type="entry name" value="Chromo-like_dom_sf"/>
</dbReference>
<dbReference type="AlphaFoldDB" id="A0A1W5CZ95"/>
<protein>
    <submittedName>
        <fullName evidence="3">Chromo domain-like</fullName>
    </submittedName>
</protein>